<keyword evidence="11" id="KW-0012">Acyltransferase</keyword>
<proteinExistence type="inferred from homology"/>
<evidence type="ECO:0000256" key="6">
    <source>
        <dbReference type="ARBA" id="ARBA00023098"/>
    </source>
</evidence>
<feature type="transmembrane region" description="Helical" evidence="10">
    <location>
        <begin position="113"/>
        <end position="135"/>
    </location>
</feature>
<sequence>MFKIIVLLIIAYLLGSILNGIWIGKLFFHVDITRHGSKNIGATNTFRLLGPVAGSLVMILDIGKGYLATWLPTLFGIHGWYPLVFGVAAILGHTFSIFYHFKGGKAVATSAGMLMAYNLSFFMIAAVTFIASIFITSMVSLGSMLGFIIIVFSACLIHDNALIILALCLTVFIFYLHRNNIHKILNGSENLTDWGLYYWYLKYVKKSPRVLKHRRR</sequence>
<feature type="transmembrane region" description="Helical" evidence="10">
    <location>
        <begin position="48"/>
        <end position="67"/>
    </location>
</feature>
<dbReference type="SMART" id="SM01207">
    <property type="entry name" value="G3P_acyltransf"/>
    <property type="match status" value="1"/>
</dbReference>
<comment type="pathway">
    <text evidence="10">Lipid metabolism; phospholipid metabolism.</text>
</comment>
<evidence type="ECO:0000313" key="12">
    <source>
        <dbReference type="Proteomes" id="UP000051586"/>
    </source>
</evidence>
<dbReference type="STRING" id="1423745.GCA_001311215_00235"/>
<comment type="catalytic activity">
    <reaction evidence="10">
        <text>an acyl phosphate + sn-glycerol 3-phosphate = a 1-acyl-sn-glycero-3-phosphate + phosphate</text>
        <dbReference type="Rhea" id="RHEA:34075"/>
        <dbReference type="ChEBI" id="CHEBI:43474"/>
        <dbReference type="ChEBI" id="CHEBI:57597"/>
        <dbReference type="ChEBI" id="CHEBI:57970"/>
        <dbReference type="ChEBI" id="CHEBI:59918"/>
        <dbReference type="EC" id="2.3.1.275"/>
    </reaction>
</comment>
<dbReference type="Pfam" id="PF02660">
    <property type="entry name" value="G3P_acyltransf"/>
    <property type="match status" value="1"/>
</dbReference>
<dbReference type="RefSeq" id="WP_009166282.1">
    <property type="nucleotide sequence ID" value="NZ_AYZI01000003.1"/>
</dbReference>
<feature type="transmembrane region" description="Helical" evidence="10">
    <location>
        <begin position="6"/>
        <end position="28"/>
    </location>
</feature>
<dbReference type="PANTHER" id="PTHR30309">
    <property type="entry name" value="INNER MEMBRANE PROTEIN YGIH"/>
    <property type="match status" value="1"/>
</dbReference>
<gene>
    <name evidence="10" type="primary">plsY</name>
    <name evidence="11" type="ORF">FC87_GL000542</name>
</gene>
<name>A0A0R2CUP0_9LACO</name>
<dbReference type="UniPathway" id="UPA00085"/>
<keyword evidence="6 10" id="KW-0443">Lipid metabolism</keyword>
<keyword evidence="8 10" id="KW-0594">Phospholipid biosynthesis</keyword>
<keyword evidence="1 10" id="KW-1003">Cell membrane</keyword>
<dbReference type="InterPro" id="IPR003811">
    <property type="entry name" value="G3P_acylTferase_PlsY"/>
</dbReference>
<dbReference type="GO" id="GO:0043772">
    <property type="term" value="F:acyl-phosphate glycerol-3-phosphate acyltransferase activity"/>
    <property type="evidence" value="ECO:0007669"/>
    <property type="project" value="UniProtKB-UniRule"/>
</dbReference>
<evidence type="ECO:0000256" key="7">
    <source>
        <dbReference type="ARBA" id="ARBA00023136"/>
    </source>
</evidence>
<feature type="transmembrane region" description="Helical" evidence="10">
    <location>
        <begin position="79"/>
        <end position="101"/>
    </location>
</feature>
<keyword evidence="7 10" id="KW-0472">Membrane</keyword>
<reference evidence="11 12" key="1">
    <citation type="journal article" date="2015" name="Genome Announc.">
        <title>Expanding the biotechnology potential of lactobacilli through comparative genomics of 213 strains and associated genera.</title>
        <authorList>
            <person name="Sun Z."/>
            <person name="Harris H.M."/>
            <person name="McCann A."/>
            <person name="Guo C."/>
            <person name="Argimon S."/>
            <person name="Zhang W."/>
            <person name="Yang X."/>
            <person name="Jeffery I.B."/>
            <person name="Cooney J.C."/>
            <person name="Kagawa T.F."/>
            <person name="Liu W."/>
            <person name="Song Y."/>
            <person name="Salvetti E."/>
            <person name="Wrobel A."/>
            <person name="Rasinkangas P."/>
            <person name="Parkhill J."/>
            <person name="Rea M.C."/>
            <person name="O'Sullivan O."/>
            <person name="Ritari J."/>
            <person name="Douillard F.P."/>
            <person name="Paul Ross R."/>
            <person name="Yang R."/>
            <person name="Briner A.E."/>
            <person name="Felis G.E."/>
            <person name="de Vos W.M."/>
            <person name="Barrangou R."/>
            <person name="Klaenhammer T.R."/>
            <person name="Caufield P.W."/>
            <person name="Cui Y."/>
            <person name="Zhang H."/>
            <person name="O'Toole P.W."/>
        </authorList>
    </citation>
    <scope>NUCLEOTIDE SEQUENCE [LARGE SCALE GENOMIC DNA]</scope>
    <source>
        <strain evidence="11 12">DSM 22689</strain>
    </source>
</reference>
<evidence type="ECO:0000256" key="2">
    <source>
        <dbReference type="ARBA" id="ARBA00022516"/>
    </source>
</evidence>
<organism evidence="11 12">
    <name type="scientific">Fructilactobacillus florum DSM 22689 = JCM 16035</name>
    <dbReference type="NCBI Taxonomy" id="1423745"/>
    <lineage>
        <taxon>Bacteria</taxon>
        <taxon>Bacillati</taxon>
        <taxon>Bacillota</taxon>
        <taxon>Bacilli</taxon>
        <taxon>Lactobacillales</taxon>
        <taxon>Lactobacillaceae</taxon>
        <taxon>Fructilactobacillus</taxon>
    </lineage>
</organism>
<keyword evidence="9 10" id="KW-1208">Phospholipid metabolism</keyword>
<comment type="similarity">
    <text evidence="10">Belongs to the PlsY family.</text>
</comment>
<comment type="subcellular location">
    <subcellularLocation>
        <location evidence="10">Cell membrane</location>
        <topology evidence="10">Multi-pass membrane protein</topology>
    </subcellularLocation>
</comment>
<evidence type="ECO:0000256" key="5">
    <source>
        <dbReference type="ARBA" id="ARBA00022989"/>
    </source>
</evidence>
<evidence type="ECO:0000256" key="3">
    <source>
        <dbReference type="ARBA" id="ARBA00022679"/>
    </source>
</evidence>
<dbReference type="HAMAP" id="MF_01043">
    <property type="entry name" value="PlsY"/>
    <property type="match status" value="1"/>
</dbReference>
<dbReference type="PANTHER" id="PTHR30309:SF0">
    <property type="entry name" value="GLYCEROL-3-PHOSPHATE ACYLTRANSFERASE-RELATED"/>
    <property type="match status" value="1"/>
</dbReference>
<dbReference type="PATRIC" id="fig|1423745.4.peg.579"/>
<evidence type="ECO:0000256" key="10">
    <source>
        <dbReference type="HAMAP-Rule" id="MF_01043"/>
    </source>
</evidence>
<evidence type="ECO:0000256" key="4">
    <source>
        <dbReference type="ARBA" id="ARBA00022692"/>
    </source>
</evidence>
<comment type="subunit">
    <text evidence="10">Probably interacts with PlsX.</text>
</comment>
<keyword evidence="2 10" id="KW-0444">Lipid biosynthesis</keyword>
<evidence type="ECO:0000256" key="8">
    <source>
        <dbReference type="ARBA" id="ARBA00023209"/>
    </source>
</evidence>
<comment type="function">
    <text evidence="10">Catalyzes the transfer of an acyl group from acyl-phosphate (acyl-PO(4)) to glycerol-3-phosphate (G3P) to form lysophosphatidic acid (LPA). This enzyme utilizes acyl-phosphate as fatty acyl donor, but not acyl-CoA or acyl-ACP.</text>
</comment>
<dbReference type="EMBL" id="AYZI01000003">
    <property type="protein sequence ID" value="KRM91718.1"/>
    <property type="molecule type" value="Genomic_DNA"/>
</dbReference>
<accession>A0A0R2CUP0</accession>
<dbReference type="GO" id="GO:0005886">
    <property type="term" value="C:plasma membrane"/>
    <property type="evidence" value="ECO:0007669"/>
    <property type="project" value="UniProtKB-SubCell"/>
</dbReference>
<evidence type="ECO:0000256" key="9">
    <source>
        <dbReference type="ARBA" id="ARBA00023264"/>
    </source>
</evidence>
<evidence type="ECO:0000256" key="1">
    <source>
        <dbReference type="ARBA" id="ARBA00022475"/>
    </source>
</evidence>
<dbReference type="AlphaFoldDB" id="A0A0R2CUP0"/>
<dbReference type="NCBIfam" id="TIGR00023">
    <property type="entry name" value="glycerol-3-phosphate 1-O-acyltransferase PlsY"/>
    <property type="match status" value="1"/>
</dbReference>
<dbReference type="EC" id="2.3.1.275" evidence="10"/>
<feature type="transmembrane region" description="Helical" evidence="10">
    <location>
        <begin position="147"/>
        <end position="176"/>
    </location>
</feature>
<keyword evidence="4 10" id="KW-0812">Transmembrane</keyword>
<dbReference type="Proteomes" id="UP000051586">
    <property type="component" value="Unassembled WGS sequence"/>
</dbReference>
<comment type="caution">
    <text evidence="11">The sequence shown here is derived from an EMBL/GenBank/DDBJ whole genome shotgun (WGS) entry which is preliminary data.</text>
</comment>
<dbReference type="GO" id="GO:0008654">
    <property type="term" value="P:phospholipid biosynthetic process"/>
    <property type="evidence" value="ECO:0007669"/>
    <property type="project" value="UniProtKB-UniRule"/>
</dbReference>
<protein>
    <recommendedName>
        <fullName evidence="10">Glycerol-3-phosphate acyltransferase</fullName>
    </recommendedName>
    <alternativeName>
        <fullName evidence="10">Acyl-PO4 G3P acyltransferase</fullName>
    </alternativeName>
    <alternativeName>
        <fullName evidence="10">Acyl-phosphate--glycerol-3-phosphate acyltransferase</fullName>
    </alternativeName>
    <alternativeName>
        <fullName evidence="10">G3P acyltransferase</fullName>
        <shortName evidence="10">GPAT</shortName>
        <ecNumber evidence="10">2.3.1.275</ecNumber>
    </alternativeName>
    <alternativeName>
        <fullName evidence="10">Lysophosphatidic acid synthase</fullName>
        <shortName evidence="10">LPA synthase</shortName>
    </alternativeName>
</protein>
<keyword evidence="3 10" id="KW-0808">Transferase</keyword>
<keyword evidence="5 10" id="KW-1133">Transmembrane helix</keyword>
<evidence type="ECO:0000313" key="11">
    <source>
        <dbReference type="EMBL" id="KRM91718.1"/>
    </source>
</evidence>